<dbReference type="EMBL" id="JH921431">
    <property type="protein sequence ID" value="EKD19591.1"/>
    <property type="molecule type" value="Genomic_DNA"/>
</dbReference>
<name>K1X306_MARBU</name>
<feature type="compositionally biased region" description="Polar residues" evidence="1">
    <location>
        <begin position="16"/>
        <end position="37"/>
    </location>
</feature>
<accession>K1X306</accession>
<dbReference type="GeneID" id="18758763"/>
<feature type="region of interest" description="Disordered" evidence="1">
    <location>
        <begin position="1"/>
        <end position="37"/>
    </location>
</feature>
<sequence>MPSQSLLVKMKLPASSLRSRTSRNPTRSAGTSAQETTTTPAQLLLSHFTQSQLSLALSIAKSKTEGLSTAPNMAMATGVDYIQQLKKHVKTGQPVPREQLRYVDAAEFWKDQYDAIYREKKGLQDKVQCLEEANRLLREKLRRLESSSEEDRDTVESSSSVAEGLHGVERSDAGISRKRAAPFQDVEARHGQEDQFLSLIESDDRLRLSGYALRILRQRGQLLAATQECSTLDEINTLTRQILRTASLLEESLSDCCLPLKSLRFDSRGSQTSFLLRQVFHQINLSFIFCFNAVNELFLTIPGRSKKPEVIYGIVMLFKKALDFLHAISSLQAQDEVTQRSQNMGSKRAKIETTEYAVNKHLAQMLVSMVQGVDWKPNQTGHAEILEGIVFSILEHTGRLVSDSVFGEHVATSDNPGNITKCPRLPAHGVLRPESRYMVQVLYGVLGGPGRIELVSRMLSPGQTQSCGIGIGSASSEVMLSKSKKLLQSTLLKSILGGAKLESLSLPRLPPGSFDLTVEPAGVENGGKEWLLETVWGLVGWDMVT</sequence>
<dbReference type="OrthoDB" id="202825at2759"/>
<dbReference type="eggNOG" id="ENOG502SPJ4">
    <property type="taxonomic scope" value="Eukaryota"/>
</dbReference>
<dbReference type="Proteomes" id="UP000006753">
    <property type="component" value="Unassembled WGS sequence"/>
</dbReference>
<gene>
    <name evidence="2" type="ORF">MBM_02828</name>
</gene>
<reference evidence="2 3" key="1">
    <citation type="journal article" date="2012" name="BMC Genomics">
        <title>Sequencing the genome of Marssonina brunnea reveals fungus-poplar co-evolution.</title>
        <authorList>
            <person name="Zhu S."/>
            <person name="Cao Y.-Z."/>
            <person name="Jiang C."/>
            <person name="Tan B.-Y."/>
            <person name="Wang Z."/>
            <person name="Feng S."/>
            <person name="Zhang L."/>
            <person name="Su X.-H."/>
            <person name="Brejova B."/>
            <person name="Vinar T."/>
            <person name="Xu M."/>
            <person name="Wang M.-X."/>
            <person name="Zhang S.-G."/>
            <person name="Huang M.-R."/>
            <person name="Wu R."/>
            <person name="Zhou Y."/>
        </authorList>
    </citation>
    <scope>NUCLEOTIDE SEQUENCE [LARGE SCALE GENOMIC DNA]</scope>
    <source>
        <strain evidence="2 3">MB_m1</strain>
    </source>
</reference>
<proteinExistence type="predicted"/>
<protein>
    <submittedName>
        <fullName evidence="2">Uncharacterized protein</fullName>
    </submittedName>
</protein>
<dbReference type="InParanoid" id="K1X306"/>
<dbReference type="AlphaFoldDB" id="K1X306"/>
<keyword evidence="3" id="KW-1185">Reference proteome</keyword>
<evidence type="ECO:0000256" key="1">
    <source>
        <dbReference type="SAM" id="MobiDB-lite"/>
    </source>
</evidence>
<dbReference type="KEGG" id="mbe:MBM_02828"/>
<dbReference type="HOGENOM" id="CLU_038592_0_0_1"/>
<evidence type="ECO:0000313" key="3">
    <source>
        <dbReference type="Proteomes" id="UP000006753"/>
    </source>
</evidence>
<organism evidence="2 3">
    <name type="scientific">Marssonina brunnea f. sp. multigermtubi (strain MB_m1)</name>
    <name type="common">Marssonina leaf spot fungus</name>
    <dbReference type="NCBI Taxonomy" id="1072389"/>
    <lineage>
        <taxon>Eukaryota</taxon>
        <taxon>Fungi</taxon>
        <taxon>Dikarya</taxon>
        <taxon>Ascomycota</taxon>
        <taxon>Pezizomycotina</taxon>
        <taxon>Leotiomycetes</taxon>
        <taxon>Helotiales</taxon>
        <taxon>Drepanopezizaceae</taxon>
        <taxon>Drepanopeziza</taxon>
    </lineage>
</organism>
<evidence type="ECO:0000313" key="2">
    <source>
        <dbReference type="EMBL" id="EKD19591.1"/>
    </source>
</evidence>
<dbReference type="OMA" id="QSVPDWF"/>
<dbReference type="RefSeq" id="XP_007290717.1">
    <property type="nucleotide sequence ID" value="XM_007290655.1"/>
</dbReference>
<feature type="region of interest" description="Disordered" evidence="1">
    <location>
        <begin position="144"/>
        <end position="167"/>
    </location>
</feature>